<evidence type="ECO:0000313" key="6">
    <source>
        <dbReference type="Proteomes" id="UP000198534"/>
    </source>
</evidence>
<dbReference type="Proteomes" id="UP000198534">
    <property type="component" value="Unassembled WGS sequence"/>
</dbReference>
<dbReference type="CDD" id="cd02947">
    <property type="entry name" value="TRX_family"/>
    <property type="match status" value="1"/>
</dbReference>
<proteinExistence type="inferred from homology"/>
<dbReference type="SUPFAM" id="SSF52833">
    <property type="entry name" value="Thioredoxin-like"/>
    <property type="match status" value="1"/>
</dbReference>
<protein>
    <submittedName>
        <fullName evidence="5">Thioredoxin 1</fullName>
    </submittedName>
</protein>
<dbReference type="STRING" id="1048340.SAMN05444487_103210"/>
<dbReference type="AlphaFoldDB" id="A0A1H2TQ93"/>
<dbReference type="GO" id="GO:0005737">
    <property type="term" value="C:cytoplasm"/>
    <property type="evidence" value="ECO:0007669"/>
    <property type="project" value="TreeGrafter"/>
</dbReference>
<comment type="similarity">
    <text evidence="1">Belongs to the thioredoxin family.</text>
</comment>
<dbReference type="InterPro" id="IPR036249">
    <property type="entry name" value="Thioredoxin-like_sf"/>
</dbReference>
<dbReference type="OrthoDB" id="7629852at2"/>
<gene>
    <name evidence="5" type="ORF">SAMN05444487_103210</name>
</gene>
<dbReference type="InterPro" id="IPR013766">
    <property type="entry name" value="Thioredoxin_domain"/>
</dbReference>
<organism evidence="5 6">
    <name type="scientific">Marininema mesophilum</name>
    <dbReference type="NCBI Taxonomy" id="1048340"/>
    <lineage>
        <taxon>Bacteria</taxon>
        <taxon>Bacillati</taxon>
        <taxon>Bacillota</taxon>
        <taxon>Bacilli</taxon>
        <taxon>Bacillales</taxon>
        <taxon>Thermoactinomycetaceae</taxon>
        <taxon>Marininema</taxon>
    </lineage>
</organism>
<dbReference type="RefSeq" id="WP_091736873.1">
    <property type="nucleotide sequence ID" value="NZ_FNNQ01000003.1"/>
</dbReference>
<evidence type="ECO:0000256" key="1">
    <source>
        <dbReference type="ARBA" id="ARBA00008987"/>
    </source>
</evidence>
<dbReference type="Pfam" id="PF00085">
    <property type="entry name" value="Thioredoxin"/>
    <property type="match status" value="1"/>
</dbReference>
<evidence type="ECO:0000313" key="5">
    <source>
        <dbReference type="EMBL" id="SDW45938.1"/>
    </source>
</evidence>
<dbReference type="PROSITE" id="PS51352">
    <property type="entry name" value="THIOREDOXIN_2"/>
    <property type="match status" value="1"/>
</dbReference>
<evidence type="ECO:0000259" key="4">
    <source>
        <dbReference type="PROSITE" id="PS51352"/>
    </source>
</evidence>
<accession>A0A1H2TQ93</accession>
<evidence type="ECO:0000256" key="3">
    <source>
        <dbReference type="ARBA" id="ARBA00023284"/>
    </source>
</evidence>
<dbReference type="PANTHER" id="PTHR45663">
    <property type="entry name" value="GEO12009P1"/>
    <property type="match status" value="1"/>
</dbReference>
<name>A0A1H2TQ93_9BACL</name>
<evidence type="ECO:0000256" key="2">
    <source>
        <dbReference type="ARBA" id="ARBA00023157"/>
    </source>
</evidence>
<keyword evidence="2" id="KW-1015">Disulfide bond</keyword>
<keyword evidence="3" id="KW-0676">Redox-active center</keyword>
<sequence>MERLDQSTFKPFISEGVKLVEFSASWCFDCKRIAFSMPEWEDRYGSHFHFGELDVDESRKIAEEFHVKGVPTFILFRDGVEEFRLASKEAKKDENVIRFFDEVSAAPLP</sequence>
<dbReference type="PANTHER" id="PTHR45663:SF11">
    <property type="entry name" value="GEO12009P1"/>
    <property type="match status" value="1"/>
</dbReference>
<feature type="domain" description="Thioredoxin" evidence="4">
    <location>
        <begin position="1"/>
        <end position="105"/>
    </location>
</feature>
<dbReference type="EMBL" id="FNNQ01000003">
    <property type="protein sequence ID" value="SDW45938.1"/>
    <property type="molecule type" value="Genomic_DNA"/>
</dbReference>
<dbReference type="Gene3D" id="3.40.30.10">
    <property type="entry name" value="Glutaredoxin"/>
    <property type="match status" value="1"/>
</dbReference>
<keyword evidence="6" id="KW-1185">Reference proteome</keyword>
<dbReference type="GO" id="GO:0015035">
    <property type="term" value="F:protein-disulfide reductase activity"/>
    <property type="evidence" value="ECO:0007669"/>
    <property type="project" value="TreeGrafter"/>
</dbReference>
<reference evidence="5 6" key="1">
    <citation type="submission" date="2016-10" db="EMBL/GenBank/DDBJ databases">
        <authorList>
            <person name="de Groot N.N."/>
        </authorList>
    </citation>
    <scope>NUCLEOTIDE SEQUENCE [LARGE SCALE GENOMIC DNA]</scope>
    <source>
        <strain evidence="5 6">DSM 45610</strain>
    </source>
</reference>